<proteinExistence type="inferred from homology"/>
<dbReference type="InterPro" id="IPR016084">
    <property type="entry name" value="Haem_Oase-like_multi-hlx"/>
</dbReference>
<keyword evidence="1 3" id="KW-0884">PQQ biosynthesis</keyword>
<dbReference type="SUPFAM" id="SSF48613">
    <property type="entry name" value="Heme oxygenase-like"/>
    <property type="match status" value="1"/>
</dbReference>
<evidence type="ECO:0000313" key="5">
    <source>
        <dbReference type="EMBL" id="USG60304.1"/>
    </source>
</evidence>
<comment type="function">
    <text evidence="3">Ring cyclization and eight-electron oxidation of 3a-(2-amino-2-carboxyethyl)-4,5-dioxo-4,5,6,7,8,9-hexahydroquinoline-7,9-dicarboxylic-acid to PQQ.</text>
</comment>
<dbReference type="InterPro" id="IPR011845">
    <property type="entry name" value="PqqC"/>
</dbReference>
<sequence length="253" mass="28879">MSGASAATTKITEALSADDLEARLYEIGAERYHNLHPFHELLHTGALSRGQVQAWALNRYCYQAAIPMKDASLMGRIEDRELRKQWLHRVTDHDGYDEDEGGIMRWLILTDGLGLDREYVISREGALPAVRFAVEAYIRYVREQPLLQAIASSLTELFAPKIHRDRIAGMLKNYDFIDDKLMSYGTRRLNQAPVDAEFALKYVRQNAVRADQQQQVVDALLFKLNVLWIQLDALHLAYVEPKLIPPGAFQPEE</sequence>
<dbReference type="HAMAP" id="MF_00654">
    <property type="entry name" value="PQQ_syn_PqqC"/>
    <property type="match status" value="1"/>
</dbReference>
<evidence type="ECO:0000256" key="1">
    <source>
        <dbReference type="ARBA" id="ARBA00022905"/>
    </source>
</evidence>
<feature type="domain" description="Thiaminase-2/PQQC" evidence="4">
    <location>
        <begin position="23"/>
        <end position="232"/>
    </location>
</feature>
<dbReference type="RefSeq" id="WP_251933149.1">
    <property type="nucleotide sequence ID" value="NZ_CP098747.1"/>
</dbReference>
<dbReference type="PANTHER" id="PTHR40279">
    <property type="entry name" value="PQQC-LIKE PROTEIN"/>
    <property type="match status" value="1"/>
</dbReference>
<comment type="pathway">
    <text evidence="3">Cofactor biosynthesis; pyrroloquinoline quinone biosynthesis.</text>
</comment>
<evidence type="ECO:0000256" key="2">
    <source>
        <dbReference type="ARBA" id="ARBA00023002"/>
    </source>
</evidence>
<dbReference type="InterPro" id="IPR004305">
    <property type="entry name" value="Thiaminase-2/PQQC"/>
</dbReference>
<dbReference type="Pfam" id="PF03070">
    <property type="entry name" value="TENA_THI-4"/>
    <property type="match status" value="1"/>
</dbReference>
<organism evidence="5 6">
    <name type="scientific">Sneathiella marina</name>
    <dbReference type="NCBI Taxonomy" id="2950108"/>
    <lineage>
        <taxon>Bacteria</taxon>
        <taxon>Pseudomonadati</taxon>
        <taxon>Pseudomonadota</taxon>
        <taxon>Alphaproteobacteria</taxon>
        <taxon>Sneathiellales</taxon>
        <taxon>Sneathiellaceae</taxon>
        <taxon>Sneathiella</taxon>
    </lineage>
</organism>
<dbReference type="GO" id="GO:0033732">
    <property type="term" value="F:pyrroloquinoline-quinone synthase activity"/>
    <property type="evidence" value="ECO:0007669"/>
    <property type="project" value="UniProtKB-EC"/>
</dbReference>
<keyword evidence="2 3" id="KW-0560">Oxidoreductase</keyword>
<dbReference type="NCBIfam" id="TIGR02111">
    <property type="entry name" value="PQQ_syn_pqqC"/>
    <property type="match status" value="1"/>
</dbReference>
<evidence type="ECO:0000259" key="4">
    <source>
        <dbReference type="Pfam" id="PF03070"/>
    </source>
</evidence>
<protein>
    <recommendedName>
        <fullName evidence="3">Pyrroloquinoline-quinone synthase</fullName>
        <ecNumber evidence="3">1.3.3.11</ecNumber>
    </recommendedName>
    <alternativeName>
        <fullName evidence="3">Coenzyme PQQ synthesis protein C</fullName>
    </alternativeName>
    <alternativeName>
        <fullName evidence="3">Pyrroloquinoline quinone biosynthesis protein C</fullName>
    </alternativeName>
</protein>
<dbReference type="Gene3D" id="1.20.910.10">
    <property type="entry name" value="Heme oxygenase-like"/>
    <property type="match status" value="1"/>
</dbReference>
<reference evidence="5" key="1">
    <citation type="submission" date="2022-06" db="EMBL/GenBank/DDBJ databases">
        <title>Sneathiella actinostolidae sp. nov., isolated from a sea anemonein the Western Pacific Ocean.</title>
        <authorList>
            <person name="Wei M.J."/>
        </authorList>
    </citation>
    <scope>NUCLEOTIDE SEQUENCE</scope>
    <source>
        <strain evidence="5">PHK-P5</strain>
    </source>
</reference>
<dbReference type="Proteomes" id="UP001056291">
    <property type="component" value="Chromosome"/>
</dbReference>
<name>A0ABY4W4S8_9PROT</name>
<comment type="catalytic activity">
    <reaction evidence="3">
        <text>6-(2-amino-2-carboxyethyl)-7,8-dioxo-1,2,3,4,7,8-hexahydroquinoline-2,4-dicarboxylate + 3 O2 = pyrroloquinoline quinone + 2 H2O2 + 2 H2O + H(+)</text>
        <dbReference type="Rhea" id="RHEA:10692"/>
        <dbReference type="ChEBI" id="CHEBI:15377"/>
        <dbReference type="ChEBI" id="CHEBI:15378"/>
        <dbReference type="ChEBI" id="CHEBI:15379"/>
        <dbReference type="ChEBI" id="CHEBI:16240"/>
        <dbReference type="ChEBI" id="CHEBI:58442"/>
        <dbReference type="ChEBI" id="CHEBI:58778"/>
        <dbReference type="EC" id="1.3.3.11"/>
    </reaction>
</comment>
<accession>A0ABY4W4S8</accession>
<gene>
    <name evidence="3 5" type="primary">pqqC</name>
    <name evidence="5" type="ORF">NBZ79_14120</name>
</gene>
<comment type="similarity">
    <text evidence="3">Belongs to the PqqC family.</text>
</comment>
<dbReference type="EMBL" id="CP098747">
    <property type="protein sequence ID" value="USG60304.1"/>
    <property type="molecule type" value="Genomic_DNA"/>
</dbReference>
<keyword evidence="6" id="KW-1185">Reference proteome</keyword>
<evidence type="ECO:0000313" key="6">
    <source>
        <dbReference type="Proteomes" id="UP001056291"/>
    </source>
</evidence>
<dbReference type="InterPro" id="IPR039068">
    <property type="entry name" value="PqqC-like"/>
</dbReference>
<evidence type="ECO:0000256" key="3">
    <source>
        <dbReference type="HAMAP-Rule" id="MF_00654"/>
    </source>
</evidence>
<dbReference type="EC" id="1.3.3.11" evidence="3"/>
<dbReference type="PANTHER" id="PTHR40279:SF3">
    <property type="entry name" value="4-AMINOBENZOATE SYNTHASE"/>
    <property type="match status" value="1"/>
</dbReference>